<dbReference type="AlphaFoldDB" id="A0A543CRR4"/>
<dbReference type="InterPro" id="IPR000835">
    <property type="entry name" value="HTH_MarR-typ"/>
</dbReference>
<dbReference type="PRINTS" id="PR00598">
    <property type="entry name" value="HTHMARR"/>
</dbReference>
<dbReference type="GO" id="GO:0003700">
    <property type="term" value="F:DNA-binding transcription factor activity"/>
    <property type="evidence" value="ECO:0007669"/>
    <property type="project" value="InterPro"/>
</dbReference>
<dbReference type="Proteomes" id="UP000316096">
    <property type="component" value="Unassembled WGS sequence"/>
</dbReference>
<evidence type="ECO:0000259" key="1">
    <source>
        <dbReference type="PROSITE" id="PS50995"/>
    </source>
</evidence>
<dbReference type="Gene3D" id="1.10.10.10">
    <property type="entry name" value="Winged helix-like DNA-binding domain superfamily/Winged helix DNA-binding domain"/>
    <property type="match status" value="1"/>
</dbReference>
<evidence type="ECO:0000313" key="3">
    <source>
        <dbReference type="Proteomes" id="UP000316096"/>
    </source>
</evidence>
<dbReference type="GO" id="GO:0006950">
    <property type="term" value="P:response to stress"/>
    <property type="evidence" value="ECO:0007669"/>
    <property type="project" value="TreeGrafter"/>
</dbReference>
<dbReference type="InterPro" id="IPR039422">
    <property type="entry name" value="MarR/SlyA-like"/>
</dbReference>
<dbReference type="PANTHER" id="PTHR33164">
    <property type="entry name" value="TRANSCRIPTIONAL REGULATOR, MARR FAMILY"/>
    <property type="match status" value="1"/>
</dbReference>
<keyword evidence="3" id="KW-1185">Reference proteome</keyword>
<dbReference type="Pfam" id="PF01047">
    <property type="entry name" value="MarR"/>
    <property type="match status" value="1"/>
</dbReference>
<evidence type="ECO:0000313" key="2">
    <source>
        <dbReference type="EMBL" id="TQL99806.1"/>
    </source>
</evidence>
<dbReference type="PROSITE" id="PS50995">
    <property type="entry name" value="HTH_MARR_2"/>
    <property type="match status" value="1"/>
</dbReference>
<name>A0A543CRR4_9ACTN</name>
<dbReference type="OrthoDB" id="3177763at2"/>
<dbReference type="InterPro" id="IPR036388">
    <property type="entry name" value="WH-like_DNA-bd_sf"/>
</dbReference>
<dbReference type="PANTHER" id="PTHR33164:SF43">
    <property type="entry name" value="HTH-TYPE TRANSCRIPTIONAL REPRESSOR YETL"/>
    <property type="match status" value="1"/>
</dbReference>
<reference evidence="2 3" key="1">
    <citation type="submission" date="2019-06" db="EMBL/GenBank/DDBJ databases">
        <title>Sequencing the genomes of 1000 actinobacteria strains.</title>
        <authorList>
            <person name="Klenk H.-P."/>
        </authorList>
    </citation>
    <scope>NUCLEOTIDE SEQUENCE [LARGE SCALE GENOMIC DNA]</scope>
    <source>
        <strain evidence="2 3">DSM 102200</strain>
    </source>
</reference>
<dbReference type="InterPro" id="IPR036390">
    <property type="entry name" value="WH_DNA-bd_sf"/>
</dbReference>
<keyword evidence="2" id="KW-0238">DNA-binding</keyword>
<sequence length="138" mass="15376">MERSLLDSSSYQLIRVLARYKALVAGGLDRYGLHLGQEFYLAQLWCEDGVTSADLAARTGVSAPAVTKVVTGLERAGLVHRERDSSDARLVRVWLTEAGRALRKPVSRLWYESERTFWGGLTDGERARVRAAIGDLLR</sequence>
<organism evidence="2 3">
    <name type="scientific">Actinoallomurus bryophytorum</name>
    <dbReference type="NCBI Taxonomy" id="1490222"/>
    <lineage>
        <taxon>Bacteria</taxon>
        <taxon>Bacillati</taxon>
        <taxon>Actinomycetota</taxon>
        <taxon>Actinomycetes</taxon>
        <taxon>Streptosporangiales</taxon>
        <taxon>Thermomonosporaceae</taxon>
        <taxon>Actinoallomurus</taxon>
    </lineage>
</organism>
<accession>A0A543CRR4</accession>
<dbReference type="SUPFAM" id="SSF46785">
    <property type="entry name" value="Winged helix' DNA-binding domain"/>
    <property type="match status" value="1"/>
</dbReference>
<proteinExistence type="predicted"/>
<gene>
    <name evidence="2" type="ORF">FB559_5507</name>
</gene>
<dbReference type="RefSeq" id="WP_141958885.1">
    <property type="nucleotide sequence ID" value="NZ_VFOZ01000001.1"/>
</dbReference>
<protein>
    <submittedName>
        <fullName evidence="2">DNA-binding MarR family transcriptional regulator</fullName>
    </submittedName>
</protein>
<dbReference type="SMART" id="SM00347">
    <property type="entry name" value="HTH_MARR"/>
    <property type="match status" value="1"/>
</dbReference>
<feature type="domain" description="HTH marR-type" evidence="1">
    <location>
        <begin position="1"/>
        <end position="138"/>
    </location>
</feature>
<comment type="caution">
    <text evidence="2">The sequence shown here is derived from an EMBL/GenBank/DDBJ whole genome shotgun (WGS) entry which is preliminary data.</text>
</comment>
<dbReference type="EMBL" id="VFOZ01000001">
    <property type="protein sequence ID" value="TQL99806.1"/>
    <property type="molecule type" value="Genomic_DNA"/>
</dbReference>
<dbReference type="GO" id="GO:0003677">
    <property type="term" value="F:DNA binding"/>
    <property type="evidence" value="ECO:0007669"/>
    <property type="project" value="UniProtKB-KW"/>
</dbReference>